<keyword evidence="8" id="KW-0904">Protein phosphatase</keyword>
<evidence type="ECO:0000256" key="6">
    <source>
        <dbReference type="ARBA" id="ARBA00022792"/>
    </source>
</evidence>
<feature type="domain" description="Tyrosine specific protein phosphatases" evidence="15">
    <location>
        <begin position="63"/>
        <end position="120"/>
    </location>
</feature>
<feature type="domain" description="Tyrosine-protein phosphatase" evidence="14">
    <location>
        <begin position="2"/>
        <end position="141"/>
    </location>
</feature>
<evidence type="ECO:0000256" key="3">
    <source>
        <dbReference type="ARBA" id="ARBA00004637"/>
    </source>
</evidence>
<dbReference type="PRINTS" id="PR01908">
    <property type="entry name" value="ADSPHPHTASE"/>
</dbReference>
<comment type="similarity">
    <text evidence="4">Belongs to the protein-tyrosine phosphatase family. Non-receptor class dual specificity subfamily.</text>
</comment>
<dbReference type="GO" id="GO:0017017">
    <property type="term" value="F:MAP kinase tyrosine/serine/threonine phosphatase activity"/>
    <property type="evidence" value="ECO:0007669"/>
    <property type="project" value="InterPro"/>
</dbReference>
<dbReference type="PANTHER" id="PTHR46495">
    <property type="entry name" value="DUAL SPECIFICITY PROTEIN PHOSPHATASE 21"/>
    <property type="match status" value="1"/>
</dbReference>
<evidence type="ECO:0000256" key="9">
    <source>
        <dbReference type="ARBA" id="ARBA00023128"/>
    </source>
</evidence>
<gene>
    <name evidence="16" type="ORF">Z043_117242</name>
</gene>
<dbReference type="InterPro" id="IPR020420">
    <property type="entry name" value="Atypical_DUSP_subfamB"/>
</dbReference>
<accession>A0A0P7UWK9</accession>
<evidence type="ECO:0000256" key="10">
    <source>
        <dbReference type="ARBA" id="ARBA00023136"/>
    </source>
</evidence>
<dbReference type="InterPro" id="IPR020422">
    <property type="entry name" value="TYR_PHOSPHATASE_DUAL_dom"/>
</dbReference>
<dbReference type="InterPro" id="IPR000387">
    <property type="entry name" value="Tyr_Pase_dom"/>
</dbReference>
<dbReference type="GO" id="GO:0005634">
    <property type="term" value="C:nucleus"/>
    <property type="evidence" value="ECO:0007669"/>
    <property type="project" value="UniProtKB-SubCell"/>
</dbReference>
<protein>
    <submittedName>
        <fullName evidence="16">Uncharacterized protein</fullName>
    </submittedName>
</protein>
<dbReference type="Pfam" id="PF00782">
    <property type="entry name" value="DSPc"/>
    <property type="match status" value="1"/>
</dbReference>
<sequence>MSVSQITSTLFLGDAECATDHALVSRKRITLIINATLTHCRPSHRGVEFVRVPVPDLPHARLSDHFDRVAECIHNNQVGSTLVHCAAGRSRSPALVMAYLMRYRGMTLSEAHRWVRDRRPYICLNAGFWDQLLLYEKRLYGKNTVQLATPPPWL</sequence>
<dbReference type="PROSITE" id="PS50054">
    <property type="entry name" value="TYR_PHOSPHATASE_DUAL"/>
    <property type="match status" value="1"/>
</dbReference>
<evidence type="ECO:0000256" key="7">
    <source>
        <dbReference type="ARBA" id="ARBA00022801"/>
    </source>
</evidence>
<evidence type="ECO:0000256" key="8">
    <source>
        <dbReference type="ARBA" id="ARBA00022912"/>
    </source>
</evidence>
<comment type="caution">
    <text evidence="16">The sequence shown here is derived from an EMBL/GenBank/DDBJ whole genome shotgun (WGS) entry which is preliminary data.</text>
</comment>
<dbReference type="STRING" id="113540.ENSSFOP00015038039"/>
<evidence type="ECO:0000259" key="14">
    <source>
        <dbReference type="PROSITE" id="PS50054"/>
    </source>
</evidence>
<evidence type="ECO:0000313" key="17">
    <source>
        <dbReference type="Proteomes" id="UP000034805"/>
    </source>
</evidence>
<evidence type="ECO:0000259" key="15">
    <source>
        <dbReference type="PROSITE" id="PS50056"/>
    </source>
</evidence>
<dbReference type="GO" id="GO:0004722">
    <property type="term" value="F:protein serine/threonine phosphatase activity"/>
    <property type="evidence" value="ECO:0007669"/>
    <property type="project" value="UniProtKB-EC"/>
</dbReference>
<dbReference type="GO" id="GO:0005743">
    <property type="term" value="C:mitochondrial inner membrane"/>
    <property type="evidence" value="ECO:0007669"/>
    <property type="project" value="UniProtKB-SubCell"/>
</dbReference>
<dbReference type="PANTHER" id="PTHR46495:SF1">
    <property type="entry name" value="DUAL SPECIFICITY PHOSPHATASE 21"/>
    <property type="match status" value="1"/>
</dbReference>
<dbReference type="SUPFAM" id="SSF52799">
    <property type="entry name" value="(Phosphotyrosine protein) phosphatases II"/>
    <property type="match status" value="1"/>
</dbReference>
<dbReference type="CDD" id="cd14514">
    <property type="entry name" value="DUSP14-like"/>
    <property type="match status" value="1"/>
</dbReference>
<dbReference type="PRINTS" id="PR01910">
    <property type="entry name" value="ADSPHPHTASEB"/>
</dbReference>
<comment type="catalytic activity">
    <reaction evidence="12">
        <text>O-phospho-L-seryl-[protein] + H2O = L-seryl-[protein] + phosphate</text>
        <dbReference type="Rhea" id="RHEA:20629"/>
        <dbReference type="Rhea" id="RHEA-COMP:9863"/>
        <dbReference type="Rhea" id="RHEA-COMP:11604"/>
        <dbReference type="ChEBI" id="CHEBI:15377"/>
        <dbReference type="ChEBI" id="CHEBI:29999"/>
        <dbReference type="ChEBI" id="CHEBI:43474"/>
        <dbReference type="ChEBI" id="CHEBI:83421"/>
        <dbReference type="EC" id="3.1.3.16"/>
    </reaction>
</comment>
<dbReference type="PROSITE" id="PS50056">
    <property type="entry name" value="TYR_PHOSPHATASE_2"/>
    <property type="match status" value="1"/>
</dbReference>
<evidence type="ECO:0000313" key="16">
    <source>
        <dbReference type="EMBL" id="KPP64413.1"/>
    </source>
</evidence>
<keyword evidence="5" id="KW-0963">Cytoplasm</keyword>
<keyword evidence="6" id="KW-0999">Mitochondrion inner membrane</keyword>
<dbReference type="InterPro" id="IPR016130">
    <property type="entry name" value="Tyr_Pase_AS"/>
</dbReference>
<evidence type="ECO:0000256" key="1">
    <source>
        <dbReference type="ARBA" id="ARBA00004123"/>
    </source>
</evidence>
<comment type="subcellular location">
    <subcellularLocation>
        <location evidence="2">Cytoplasm</location>
    </subcellularLocation>
    <subcellularLocation>
        <location evidence="3">Mitochondrion inner membrane</location>
        <topology evidence="3">Peripheral membrane protein</topology>
    </subcellularLocation>
    <subcellularLocation>
        <location evidence="1">Nucleus</location>
    </subcellularLocation>
</comment>
<evidence type="ECO:0000256" key="13">
    <source>
        <dbReference type="ARBA" id="ARBA00048336"/>
    </source>
</evidence>
<keyword evidence="10" id="KW-0472">Membrane</keyword>
<keyword evidence="11" id="KW-0539">Nucleus</keyword>
<dbReference type="EMBL" id="JARO02007062">
    <property type="protein sequence ID" value="KPP64413.1"/>
    <property type="molecule type" value="Genomic_DNA"/>
</dbReference>
<dbReference type="InterPro" id="IPR000340">
    <property type="entry name" value="Dual-sp_phosphatase_cat-dom"/>
</dbReference>
<dbReference type="InterPro" id="IPR029021">
    <property type="entry name" value="Prot-tyrosine_phosphatase-like"/>
</dbReference>
<reference evidence="16 17" key="1">
    <citation type="submission" date="2015-08" db="EMBL/GenBank/DDBJ databases">
        <title>The genome of the Asian arowana (Scleropages formosus).</title>
        <authorList>
            <person name="Tan M.H."/>
            <person name="Gan H.M."/>
            <person name="Croft L.J."/>
            <person name="Austin C.M."/>
        </authorList>
    </citation>
    <scope>NUCLEOTIDE SEQUENCE [LARGE SCALE GENOMIC DNA]</scope>
    <source>
        <strain evidence="16">Aro1</strain>
    </source>
</reference>
<dbReference type="GO" id="GO:0004725">
    <property type="term" value="F:protein tyrosine phosphatase activity"/>
    <property type="evidence" value="ECO:0007669"/>
    <property type="project" value="TreeGrafter"/>
</dbReference>
<keyword evidence="7" id="KW-0378">Hydrolase</keyword>
<evidence type="ECO:0000256" key="12">
    <source>
        <dbReference type="ARBA" id="ARBA00047761"/>
    </source>
</evidence>
<dbReference type="AlphaFoldDB" id="A0A0P7UWK9"/>
<evidence type="ECO:0000256" key="2">
    <source>
        <dbReference type="ARBA" id="ARBA00004496"/>
    </source>
</evidence>
<proteinExistence type="inferred from homology"/>
<organism evidence="16 17">
    <name type="scientific">Scleropages formosus</name>
    <name type="common">Asian bonytongue</name>
    <name type="synonym">Osteoglossum formosum</name>
    <dbReference type="NCBI Taxonomy" id="113540"/>
    <lineage>
        <taxon>Eukaryota</taxon>
        <taxon>Metazoa</taxon>
        <taxon>Chordata</taxon>
        <taxon>Craniata</taxon>
        <taxon>Vertebrata</taxon>
        <taxon>Euteleostomi</taxon>
        <taxon>Actinopterygii</taxon>
        <taxon>Neopterygii</taxon>
        <taxon>Teleostei</taxon>
        <taxon>Osteoglossocephala</taxon>
        <taxon>Osteoglossomorpha</taxon>
        <taxon>Osteoglossiformes</taxon>
        <taxon>Osteoglossidae</taxon>
        <taxon>Scleropages</taxon>
    </lineage>
</organism>
<evidence type="ECO:0000256" key="11">
    <source>
        <dbReference type="ARBA" id="ARBA00023242"/>
    </source>
</evidence>
<name>A0A0P7UWK9_SCLFO</name>
<comment type="catalytic activity">
    <reaction evidence="13">
        <text>O-phospho-L-threonyl-[protein] + H2O = L-threonyl-[protein] + phosphate</text>
        <dbReference type="Rhea" id="RHEA:47004"/>
        <dbReference type="Rhea" id="RHEA-COMP:11060"/>
        <dbReference type="Rhea" id="RHEA-COMP:11605"/>
        <dbReference type="ChEBI" id="CHEBI:15377"/>
        <dbReference type="ChEBI" id="CHEBI:30013"/>
        <dbReference type="ChEBI" id="CHEBI:43474"/>
        <dbReference type="ChEBI" id="CHEBI:61977"/>
        <dbReference type="EC" id="3.1.3.16"/>
    </reaction>
</comment>
<dbReference type="PROSITE" id="PS00383">
    <property type="entry name" value="TYR_PHOSPHATASE_1"/>
    <property type="match status" value="1"/>
</dbReference>
<dbReference type="Gene3D" id="3.90.190.10">
    <property type="entry name" value="Protein tyrosine phosphatase superfamily"/>
    <property type="match status" value="1"/>
</dbReference>
<keyword evidence="9" id="KW-0496">Mitochondrion</keyword>
<dbReference type="SMART" id="SM00195">
    <property type="entry name" value="DSPc"/>
    <property type="match status" value="1"/>
</dbReference>
<evidence type="ECO:0000256" key="5">
    <source>
        <dbReference type="ARBA" id="ARBA00022490"/>
    </source>
</evidence>
<evidence type="ECO:0000256" key="4">
    <source>
        <dbReference type="ARBA" id="ARBA00008601"/>
    </source>
</evidence>
<dbReference type="Proteomes" id="UP000034805">
    <property type="component" value="Unassembled WGS sequence"/>
</dbReference>